<evidence type="ECO:0000256" key="3">
    <source>
        <dbReference type="ARBA" id="ARBA00022679"/>
    </source>
</evidence>
<evidence type="ECO:0000313" key="8">
    <source>
        <dbReference type="EMBL" id="OYV02721.1"/>
    </source>
</evidence>
<feature type="transmembrane region" description="Helical" evidence="7">
    <location>
        <begin position="49"/>
        <end position="72"/>
    </location>
</feature>
<evidence type="ECO:0000256" key="2">
    <source>
        <dbReference type="ARBA" id="ARBA00022475"/>
    </source>
</evidence>
<evidence type="ECO:0000256" key="4">
    <source>
        <dbReference type="ARBA" id="ARBA00022692"/>
    </source>
</evidence>
<keyword evidence="6 7" id="KW-0472">Membrane</keyword>
<keyword evidence="4 7" id="KW-0812">Transmembrane</keyword>
<dbReference type="Pfam" id="PF00953">
    <property type="entry name" value="Glycos_transf_4"/>
    <property type="match status" value="1"/>
</dbReference>
<keyword evidence="3" id="KW-0808">Transferase</keyword>
<dbReference type="Proteomes" id="UP000216312">
    <property type="component" value="Unassembled WGS sequence"/>
</dbReference>
<evidence type="ECO:0000256" key="5">
    <source>
        <dbReference type="ARBA" id="ARBA00022989"/>
    </source>
</evidence>
<sequence>MLAPFIIVALVAFLIFNFHPAKVFLGEVGSMFLGLTLAVLQIRGLTYGGYFYLGYAIIITAFPITDVLWSIVRRGKHYHELRQFNEHYLGAHYFSYVQWWCDTCTFP</sequence>
<gene>
    <name evidence="8" type="ORF">CGW93_04120</name>
</gene>
<dbReference type="PANTHER" id="PTHR22926:SF3">
    <property type="entry name" value="UNDECAPRENYL-PHOSPHATE ALPHA-N-ACETYLGLUCOSAMINYL 1-PHOSPHATE TRANSFERASE"/>
    <property type="match status" value="1"/>
</dbReference>
<dbReference type="GO" id="GO:0044038">
    <property type="term" value="P:cell wall macromolecule biosynthetic process"/>
    <property type="evidence" value="ECO:0007669"/>
    <property type="project" value="TreeGrafter"/>
</dbReference>
<dbReference type="PANTHER" id="PTHR22926">
    <property type="entry name" value="PHOSPHO-N-ACETYLMURAMOYL-PENTAPEPTIDE-TRANSFERASE"/>
    <property type="match status" value="1"/>
</dbReference>
<comment type="subcellular location">
    <subcellularLocation>
        <location evidence="1">Cell membrane</location>
        <topology evidence="1">Multi-pass membrane protein</topology>
    </subcellularLocation>
</comment>
<reference evidence="9" key="1">
    <citation type="submission" date="2017-07" db="EMBL/GenBank/DDBJ databases">
        <title>Novel pathways for hydrocarbon cycling and metabolic interdependencies in hydrothermal sediment communities.</title>
        <authorList>
            <person name="Dombrowski N."/>
            <person name="Seitz K."/>
            <person name="Teske A."/>
            <person name="Baker B."/>
        </authorList>
    </citation>
    <scope>NUCLEOTIDE SEQUENCE [LARGE SCALE GENOMIC DNA]</scope>
</reference>
<keyword evidence="5 7" id="KW-1133">Transmembrane helix</keyword>
<name>A0A257LVD8_UNCW3</name>
<accession>A0A257LVD8</accession>
<evidence type="ECO:0000256" key="6">
    <source>
        <dbReference type="ARBA" id="ARBA00023136"/>
    </source>
</evidence>
<keyword evidence="2" id="KW-1003">Cell membrane</keyword>
<dbReference type="GO" id="GO:0005886">
    <property type="term" value="C:plasma membrane"/>
    <property type="evidence" value="ECO:0007669"/>
    <property type="project" value="UniProtKB-SubCell"/>
</dbReference>
<evidence type="ECO:0000256" key="1">
    <source>
        <dbReference type="ARBA" id="ARBA00004651"/>
    </source>
</evidence>
<protein>
    <submittedName>
        <fullName evidence="8">Uncharacterized protein</fullName>
    </submittedName>
</protein>
<dbReference type="GO" id="GO:0071555">
    <property type="term" value="P:cell wall organization"/>
    <property type="evidence" value="ECO:0007669"/>
    <property type="project" value="TreeGrafter"/>
</dbReference>
<dbReference type="GO" id="GO:0009103">
    <property type="term" value="P:lipopolysaccharide biosynthetic process"/>
    <property type="evidence" value="ECO:0007669"/>
    <property type="project" value="TreeGrafter"/>
</dbReference>
<organism evidence="8 9">
    <name type="scientific">candidate division WOR-3 bacterium 4484_18</name>
    <dbReference type="NCBI Taxonomy" id="2020626"/>
    <lineage>
        <taxon>Bacteria</taxon>
        <taxon>Bacteria division WOR-3</taxon>
    </lineage>
</organism>
<dbReference type="GO" id="GO:0016780">
    <property type="term" value="F:phosphotransferase activity, for other substituted phosphate groups"/>
    <property type="evidence" value="ECO:0007669"/>
    <property type="project" value="InterPro"/>
</dbReference>
<dbReference type="InterPro" id="IPR000715">
    <property type="entry name" value="Glycosyl_transferase_4"/>
</dbReference>
<dbReference type="EMBL" id="NMUJ01000058">
    <property type="protein sequence ID" value="OYV02721.1"/>
    <property type="molecule type" value="Genomic_DNA"/>
</dbReference>
<comment type="caution">
    <text evidence="8">The sequence shown here is derived from an EMBL/GenBank/DDBJ whole genome shotgun (WGS) entry which is preliminary data.</text>
</comment>
<dbReference type="AlphaFoldDB" id="A0A257LVD8"/>
<evidence type="ECO:0000256" key="7">
    <source>
        <dbReference type="SAM" id="Phobius"/>
    </source>
</evidence>
<evidence type="ECO:0000313" key="9">
    <source>
        <dbReference type="Proteomes" id="UP000216312"/>
    </source>
</evidence>
<proteinExistence type="predicted"/>